<feature type="domain" description="HTH lysR-type" evidence="5">
    <location>
        <begin position="4"/>
        <end position="61"/>
    </location>
</feature>
<evidence type="ECO:0000259" key="5">
    <source>
        <dbReference type="PROSITE" id="PS50931"/>
    </source>
</evidence>
<dbReference type="KEGG" id="hyf:DTO96_101319"/>
<dbReference type="PRINTS" id="PR00039">
    <property type="entry name" value="HTHLYSR"/>
</dbReference>
<dbReference type="Proteomes" id="UP000252182">
    <property type="component" value="Chromosome"/>
</dbReference>
<protein>
    <submittedName>
        <fullName evidence="6">HTH-type transcriptional regulator PgrR</fullName>
    </submittedName>
</protein>
<dbReference type="InterPro" id="IPR005119">
    <property type="entry name" value="LysR_subst-bd"/>
</dbReference>
<dbReference type="FunFam" id="1.10.10.10:FF:000001">
    <property type="entry name" value="LysR family transcriptional regulator"/>
    <property type="match status" value="1"/>
</dbReference>
<dbReference type="SUPFAM" id="SSF46785">
    <property type="entry name" value="Winged helix' DNA-binding domain"/>
    <property type="match status" value="1"/>
</dbReference>
<evidence type="ECO:0000256" key="3">
    <source>
        <dbReference type="ARBA" id="ARBA00023125"/>
    </source>
</evidence>
<dbReference type="AlphaFoldDB" id="A0A345DB50"/>
<sequence length="295" mass="32761">MKHIDLNLLIKFIAVCDTGSFTAAAEQLGVAKSILSEHITRLEKDLGVQLLARSTRKLKITEAGQTVLNAARLAIEQLHTTVQTVQEAHHQLAGKIRLTSSLDYSNCILTRQLADFSKRHPNIDIEVIASDEQYDLLSAQLDVSIRVGWLMDSSHKAIRIGQMKQKLVASPAYLAQHGTPTTPSDITQHNWLTLTALSNAQWTFTRDQTQQVIRPAGHLRANATLVIYQWLLLGMGISVLPDYQLQGDIDAGRLVALLPDWHLPDGGIYAVYPANKHLPQRVRALIDFLQSTSTQ</sequence>
<dbReference type="PANTHER" id="PTHR30537:SF66">
    <property type="entry name" value="IRON-REGULATED VIRULENCE REGULATORY PROTEIN IRGB"/>
    <property type="match status" value="1"/>
</dbReference>
<gene>
    <name evidence="6" type="primary">pgrR_2</name>
    <name evidence="6" type="ORF">DTO96_101319</name>
</gene>
<dbReference type="CDD" id="cd08422">
    <property type="entry name" value="PBP2_CrgA_like"/>
    <property type="match status" value="1"/>
</dbReference>
<dbReference type="GO" id="GO:0043565">
    <property type="term" value="F:sequence-specific DNA binding"/>
    <property type="evidence" value="ECO:0007669"/>
    <property type="project" value="TreeGrafter"/>
</dbReference>
<keyword evidence="2" id="KW-0805">Transcription regulation</keyword>
<evidence type="ECO:0000313" key="7">
    <source>
        <dbReference type="Proteomes" id="UP000252182"/>
    </source>
</evidence>
<accession>A0A345DB50</accession>
<evidence type="ECO:0000256" key="4">
    <source>
        <dbReference type="ARBA" id="ARBA00023163"/>
    </source>
</evidence>
<organism evidence="6 7">
    <name type="scientific">Ephemeroptericola cinctiostellae</name>
    <dbReference type="NCBI Taxonomy" id="2268024"/>
    <lineage>
        <taxon>Bacteria</taxon>
        <taxon>Pseudomonadati</taxon>
        <taxon>Pseudomonadota</taxon>
        <taxon>Betaproteobacteria</taxon>
        <taxon>Burkholderiales</taxon>
        <taxon>Burkholderiaceae</taxon>
        <taxon>Ephemeroptericola</taxon>
    </lineage>
</organism>
<dbReference type="InterPro" id="IPR036390">
    <property type="entry name" value="WH_DNA-bd_sf"/>
</dbReference>
<proteinExistence type="inferred from homology"/>
<name>A0A345DB50_9BURK</name>
<keyword evidence="4" id="KW-0804">Transcription</keyword>
<dbReference type="EMBL" id="CP031124">
    <property type="protein sequence ID" value="AXF85588.1"/>
    <property type="molecule type" value="Genomic_DNA"/>
</dbReference>
<dbReference type="Gene3D" id="3.40.190.290">
    <property type="match status" value="1"/>
</dbReference>
<evidence type="ECO:0000256" key="2">
    <source>
        <dbReference type="ARBA" id="ARBA00023015"/>
    </source>
</evidence>
<dbReference type="Pfam" id="PF03466">
    <property type="entry name" value="LysR_substrate"/>
    <property type="match status" value="1"/>
</dbReference>
<dbReference type="InterPro" id="IPR036388">
    <property type="entry name" value="WH-like_DNA-bd_sf"/>
</dbReference>
<dbReference type="InterPro" id="IPR000847">
    <property type="entry name" value="LysR_HTH_N"/>
</dbReference>
<dbReference type="GO" id="GO:0006351">
    <property type="term" value="P:DNA-templated transcription"/>
    <property type="evidence" value="ECO:0007669"/>
    <property type="project" value="TreeGrafter"/>
</dbReference>
<evidence type="ECO:0000313" key="6">
    <source>
        <dbReference type="EMBL" id="AXF85588.1"/>
    </source>
</evidence>
<comment type="similarity">
    <text evidence="1">Belongs to the LysR transcriptional regulatory family.</text>
</comment>
<dbReference type="InterPro" id="IPR058163">
    <property type="entry name" value="LysR-type_TF_proteobact-type"/>
</dbReference>
<dbReference type="PROSITE" id="PS50931">
    <property type="entry name" value="HTH_LYSR"/>
    <property type="match status" value="1"/>
</dbReference>
<reference evidence="7" key="1">
    <citation type="submission" date="2018-07" db="EMBL/GenBank/DDBJ databases">
        <authorList>
            <person name="Kim H."/>
        </authorList>
    </citation>
    <scope>NUCLEOTIDE SEQUENCE [LARGE SCALE GENOMIC DNA]</scope>
    <source>
        <strain evidence="7">F02</strain>
    </source>
</reference>
<dbReference type="GO" id="GO:0003700">
    <property type="term" value="F:DNA-binding transcription factor activity"/>
    <property type="evidence" value="ECO:0007669"/>
    <property type="project" value="InterPro"/>
</dbReference>
<keyword evidence="7" id="KW-1185">Reference proteome</keyword>
<dbReference type="PANTHER" id="PTHR30537">
    <property type="entry name" value="HTH-TYPE TRANSCRIPTIONAL REGULATOR"/>
    <property type="match status" value="1"/>
</dbReference>
<dbReference type="RefSeq" id="WP_114562767.1">
    <property type="nucleotide sequence ID" value="NZ_CP031124.1"/>
</dbReference>
<dbReference type="OrthoDB" id="116299at2"/>
<dbReference type="Gene3D" id="1.10.10.10">
    <property type="entry name" value="Winged helix-like DNA-binding domain superfamily/Winged helix DNA-binding domain"/>
    <property type="match status" value="1"/>
</dbReference>
<dbReference type="SUPFAM" id="SSF53850">
    <property type="entry name" value="Periplasmic binding protein-like II"/>
    <property type="match status" value="1"/>
</dbReference>
<keyword evidence="3" id="KW-0238">DNA-binding</keyword>
<evidence type="ECO:0000256" key="1">
    <source>
        <dbReference type="ARBA" id="ARBA00009437"/>
    </source>
</evidence>
<dbReference type="Pfam" id="PF00126">
    <property type="entry name" value="HTH_1"/>
    <property type="match status" value="1"/>
</dbReference>